<dbReference type="GeneID" id="13301855"/>
<name>A0A5C0XQD4_PYRFU</name>
<gene>
    <name evidence="2" type="ORF">PFDSM3638_06275</name>
</gene>
<dbReference type="GeneID" id="41713062"/>
<dbReference type="RefSeq" id="WP_014835368.1">
    <property type="nucleotide sequence ID" value="NZ_CP023154.1"/>
</dbReference>
<keyword evidence="1" id="KW-1133">Transmembrane helix</keyword>
<feature type="transmembrane region" description="Helical" evidence="1">
    <location>
        <begin position="31"/>
        <end position="48"/>
    </location>
</feature>
<dbReference type="Proteomes" id="UP000324354">
    <property type="component" value="Chromosome"/>
</dbReference>
<proteinExistence type="predicted"/>
<sequence>MNPENKMMLMAYGIFAIAGIISGILGAYAPLGWIIGWIIYILAPKLLLNLVPDLPEELRNERVILRKTFWSFFFFWLYFTGLTYTLITNYEPVAYYEKALYYNITKG</sequence>
<reference evidence="2 3" key="1">
    <citation type="submission" date="2017-08" db="EMBL/GenBank/DDBJ databases">
        <title>Resequencing and Reannotation of the genome of Pyrococcus furiosus type strain DSM3638.</title>
        <authorList>
            <person name="Reichelt R.M."/>
            <person name="Bunk B."/>
        </authorList>
    </citation>
    <scope>NUCLEOTIDE SEQUENCE [LARGE SCALE GENOMIC DNA]</scope>
    <source>
        <strain evidence="2 3">DSM 3638</strain>
    </source>
</reference>
<feature type="transmembrane region" description="Helical" evidence="1">
    <location>
        <begin position="7"/>
        <end position="25"/>
    </location>
</feature>
<feature type="transmembrane region" description="Helical" evidence="1">
    <location>
        <begin position="69"/>
        <end position="87"/>
    </location>
</feature>
<evidence type="ECO:0000256" key="1">
    <source>
        <dbReference type="SAM" id="Phobius"/>
    </source>
</evidence>
<keyword evidence="1" id="KW-0472">Membrane</keyword>
<keyword evidence="1" id="KW-0812">Transmembrane</keyword>
<dbReference type="AlphaFoldDB" id="A0A5C0XQD4"/>
<dbReference type="EMBL" id="CP023154">
    <property type="protein sequence ID" value="QEK78901.1"/>
    <property type="molecule type" value="Genomic_DNA"/>
</dbReference>
<organism evidence="2 3">
    <name type="scientific">Pyrococcus furiosus (strain ATCC 43587 / DSM 3638 / JCM 8422 / Vc1)</name>
    <dbReference type="NCBI Taxonomy" id="186497"/>
    <lineage>
        <taxon>Archaea</taxon>
        <taxon>Methanobacteriati</taxon>
        <taxon>Methanobacteriota</taxon>
        <taxon>Thermococci</taxon>
        <taxon>Thermococcales</taxon>
        <taxon>Thermococcaceae</taxon>
        <taxon>Pyrococcus</taxon>
    </lineage>
</organism>
<accession>A0A5C0XQD4</accession>
<evidence type="ECO:0000313" key="2">
    <source>
        <dbReference type="EMBL" id="QEK78901.1"/>
    </source>
</evidence>
<evidence type="ECO:0000313" key="3">
    <source>
        <dbReference type="Proteomes" id="UP000324354"/>
    </source>
</evidence>
<protein>
    <submittedName>
        <fullName evidence="2">Uncharacterized protein</fullName>
    </submittedName>
</protein>